<name>A0A2Z6N9H3_TRISU</name>
<evidence type="ECO:0000256" key="5">
    <source>
        <dbReference type="ARBA" id="ARBA00023163"/>
    </source>
</evidence>
<dbReference type="GO" id="GO:0005634">
    <property type="term" value="C:nucleus"/>
    <property type="evidence" value="ECO:0007669"/>
    <property type="project" value="UniProtKB-SubCell"/>
</dbReference>
<reference evidence="10" key="1">
    <citation type="journal article" date="2017" name="Front. Plant Sci.">
        <title>Climate Clever Clovers: New Paradigm to Reduce the Environmental Footprint of Ruminants by Breeding Low Methanogenic Forages Utilizing Haplotype Variation.</title>
        <authorList>
            <person name="Kaur P."/>
            <person name="Appels R."/>
            <person name="Bayer P.E."/>
            <person name="Keeble-Gagnere G."/>
            <person name="Wang J."/>
            <person name="Hirakawa H."/>
            <person name="Shirasawa K."/>
            <person name="Vercoe P."/>
            <person name="Stefanova K."/>
            <person name="Durmic Z."/>
            <person name="Nichols P."/>
            <person name="Revell C."/>
            <person name="Isobe S.N."/>
            <person name="Edwards D."/>
            <person name="Erskine W."/>
        </authorList>
    </citation>
    <scope>NUCLEOTIDE SEQUENCE [LARGE SCALE GENOMIC DNA]</scope>
    <source>
        <strain evidence="10">cv. Daliak</strain>
    </source>
</reference>
<dbReference type="GO" id="GO:0000978">
    <property type="term" value="F:RNA polymerase II cis-regulatory region sequence-specific DNA binding"/>
    <property type="evidence" value="ECO:0007669"/>
    <property type="project" value="TreeGrafter"/>
</dbReference>
<dbReference type="SUPFAM" id="SSF47113">
    <property type="entry name" value="Histone-fold"/>
    <property type="match status" value="1"/>
</dbReference>
<keyword evidence="6" id="KW-0539">Nucleus</keyword>
<evidence type="ECO:0000256" key="6">
    <source>
        <dbReference type="ARBA" id="ARBA00023242"/>
    </source>
</evidence>
<keyword evidence="5" id="KW-0804">Transcription</keyword>
<evidence type="ECO:0000313" key="10">
    <source>
        <dbReference type="Proteomes" id="UP000242715"/>
    </source>
</evidence>
<keyword evidence="4" id="KW-0010">Activator</keyword>
<evidence type="ECO:0000256" key="7">
    <source>
        <dbReference type="ARBA" id="ARBA00038129"/>
    </source>
</evidence>
<dbReference type="Gene3D" id="1.10.20.10">
    <property type="entry name" value="Histone, subunit A"/>
    <property type="match status" value="1"/>
</dbReference>
<dbReference type="GO" id="GO:0000981">
    <property type="term" value="F:DNA-binding transcription factor activity, RNA polymerase II-specific"/>
    <property type="evidence" value="ECO:0007669"/>
    <property type="project" value="TreeGrafter"/>
</dbReference>
<sequence>MKAEEKVSMISSETLVLFSKACEMFITDLTMQSWDIVEANKRKTLQKSDIASAISRNDMFDFLVDIVPRENTLEHNIRGSVPFTNVPYYYVPVPVPMPSQVAAGPSYGPPRMLMGRSLIDQPQYNRQLHHPFATQVLPIPKQEDEHSSNLPDSED</sequence>
<evidence type="ECO:0000256" key="3">
    <source>
        <dbReference type="ARBA" id="ARBA00023125"/>
    </source>
</evidence>
<evidence type="ECO:0000256" key="4">
    <source>
        <dbReference type="ARBA" id="ARBA00023159"/>
    </source>
</evidence>
<keyword evidence="10" id="KW-1185">Reference proteome</keyword>
<proteinExistence type="inferred from homology"/>
<accession>A0A2Z6N9H3</accession>
<dbReference type="InterPro" id="IPR009072">
    <property type="entry name" value="Histone-fold"/>
</dbReference>
<dbReference type="GO" id="GO:0046982">
    <property type="term" value="F:protein heterodimerization activity"/>
    <property type="evidence" value="ECO:0007669"/>
    <property type="project" value="InterPro"/>
</dbReference>
<evidence type="ECO:0000259" key="8">
    <source>
        <dbReference type="Pfam" id="PF00125"/>
    </source>
</evidence>
<organism evidence="9 10">
    <name type="scientific">Trifolium subterraneum</name>
    <name type="common">Subterranean clover</name>
    <dbReference type="NCBI Taxonomy" id="3900"/>
    <lineage>
        <taxon>Eukaryota</taxon>
        <taxon>Viridiplantae</taxon>
        <taxon>Streptophyta</taxon>
        <taxon>Embryophyta</taxon>
        <taxon>Tracheophyta</taxon>
        <taxon>Spermatophyta</taxon>
        <taxon>Magnoliopsida</taxon>
        <taxon>eudicotyledons</taxon>
        <taxon>Gunneridae</taxon>
        <taxon>Pentapetalae</taxon>
        <taxon>rosids</taxon>
        <taxon>fabids</taxon>
        <taxon>Fabales</taxon>
        <taxon>Fabaceae</taxon>
        <taxon>Papilionoideae</taxon>
        <taxon>50 kb inversion clade</taxon>
        <taxon>NPAAA clade</taxon>
        <taxon>Hologalegina</taxon>
        <taxon>IRL clade</taxon>
        <taxon>Trifolieae</taxon>
        <taxon>Trifolium</taxon>
    </lineage>
</organism>
<protein>
    <recommendedName>
        <fullName evidence="8">Core Histone H2A/H2B/H3 domain-containing protein</fullName>
    </recommendedName>
</protein>
<dbReference type="InterPro" id="IPR007125">
    <property type="entry name" value="H2A/H2B/H3"/>
</dbReference>
<keyword evidence="2" id="KW-0805">Transcription regulation</keyword>
<evidence type="ECO:0000256" key="1">
    <source>
        <dbReference type="ARBA" id="ARBA00004123"/>
    </source>
</evidence>
<dbReference type="AlphaFoldDB" id="A0A2Z6N9H3"/>
<dbReference type="EMBL" id="DF973525">
    <property type="protein sequence ID" value="GAU33462.1"/>
    <property type="molecule type" value="Genomic_DNA"/>
</dbReference>
<dbReference type="Pfam" id="PF00125">
    <property type="entry name" value="Histone"/>
    <property type="match status" value="1"/>
</dbReference>
<feature type="domain" description="Core Histone H2A/H2B/H3" evidence="8">
    <location>
        <begin position="3"/>
        <end position="54"/>
    </location>
</feature>
<dbReference type="Proteomes" id="UP000242715">
    <property type="component" value="Unassembled WGS sequence"/>
</dbReference>
<evidence type="ECO:0000313" key="9">
    <source>
        <dbReference type="EMBL" id="GAU33462.1"/>
    </source>
</evidence>
<keyword evidence="3" id="KW-0238">DNA-binding</keyword>
<evidence type="ECO:0000256" key="2">
    <source>
        <dbReference type="ARBA" id="ARBA00023015"/>
    </source>
</evidence>
<dbReference type="OrthoDB" id="1272441at2759"/>
<dbReference type="PANTHER" id="PTHR10252">
    <property type="entry name" value="HISTONE-LIKE TRANSCRIPTION FACTOR CCAAT-RELATED"/>
    <property type="match status" value="1"/>
</dbReference>
<comment type="subcellular location">
    <subcellularLocation>
        <location evidence="1">Nucleus</location>
    </subcellularLocation>
</comment>
<dbReference type="InterPro" id="IPR050568">
    <property type="entry name" value="Transcr_DNA_Rep_Reg"/>
</dbReference>
<comment type="similarity">
    <text evidence="7">Belongs to the NFYC/HAP5 subunit family.</text>
</comment>
<dbReference type="CDD" id="cd22908">
    <property type="entry name" value="HFD_NFYC-like"/>
    <property type="match status" value="1"/>
</dbReference>
<dbReference type="PANTHER" id="PTHR10252:SF8">
    <property type="entry name" value="NUCLEAR TRANSCRIPTION FACTOR Y SUBUNIT GAMMA"/>
    <property type="match status" value="1"/>
</dbReference>
<gene>
    <name evidence="9" type="ORF">TSUD_380980</name>
</gene>